<dbReference type="Proteomes" id="UP000016932">
    <property type="component" value="Unassembled WGS sequence"/>
</dbReference>
<dbReference type="GeneID" id="19342520"/>
<proteinExistence type="predicted"/>
<dbReference type="HOGENOM" id="CLU_860859_0_0_1"/>
<keyword evidence="2" id="KW-1185">Reference proteome</keyword>
<evidence type="ECO:0000313" key="2">
    <source>
        <dbReference type="Proteomes" id="UP000016932"/>
    </source>
</evidence>
<reference evidence="1 2" key="1">
    <citation type="journal article" date="2012" name="PLoS Pathog.">
        <title>Diverse lifestyles and strategies of plant pathogenesis encoded in the genomes of eighteen Dothideomycetes fungi.</title>
        <authorList>
            <person name="Ohm R.A."/>
            <person name="Feau N."/>
            <person name="Henrissat B."/>
            <person name="Schoch C.L."/>
            <person name="Horwitz B.A."/>
            <person name="Barry K.W."/>
            <person name="Condon B.J."/>
            <person name="Copeland A.C."/>
            <person name="Dhillon B."/>
            <person name="Glaser F."/>
            <person name="Hesse C.N."/>
            <person name="Kosti I."/>
            <person name="LaButti K."/>
            <person name="Lindquist E.A."/>
            <person name="Lucas S."/>
            <person name="Salamov A.A."/>
            <person name="Bradshaw R.E."/>
            <person name="Ciuffetti L."/>
            <person name="Hamelin R.C."/>
            <person name="Kema G.H.J."/>
            <person name="Lawrence C."/>
            <person name="Scott J.A."/>
            <person name="Spatafora J.W."/>
            <person name="Turgeon B.G."/>
            <person name="de Wit P.J.G.M."/>
            <person name="Zhong S."/>
            <person name="Goodwin S.B."/>
            <person name="Grigoriev I.V."/>
        </authorList>
    </citation>
    <scope>NUCLEOTIDE SEQUENCE [LARGE SCALE GENOMIC DNA]</scope>
    <source>
        <strain evidence="1 2">CIRAD86</strain>
    </source>
</reference>
<sequence length="323" mass="37461">MVVRKNNSTIPRAGMPPADAASFRRYRATNERTTAMERCQIWNCTWDEGDKVRDSVRHKLLRPSGQFASKKMLFKDLTVSEGEELVYWMFSSNKDSGLVEWADLVAEVMAEFPEYSAPDPMPMEPEMDNKWFGYQMPDDYDPEPKRIARVPYDIRLKATRDLFVLESQYMKNTPSLRDETTWVRKRHNASLLPGPHHRARTKNAPVQKIHRMTRRLIVRNCQNPEKFFTERLTSLVADDTNLKDLSSIEVTRLGAEIVARKWTDPVDEFWISYKRRSDGKQVAIGRDRDLENSLIDTEGEKGAVWEVEVVSGSDVPEEVMERS</sequence>
<gene>
    <name evidence="1" type="ORF">MYCFIDRAFT_87012</name>
</gene>
<organism evidence="1 2">
    <name type="scientific">Pseudocercospora fijiensis (strain CIRAD86)</name>
    <name type="common">Black leaf streak disease fungus</name>
    <name type="synonym">Mycosphaerella fijiensis</name>
    <dbReference type="NCBI Taxonomy" id="383855"/>
    <lineage>
        <taxon>Eukaryota</taxon>
        <taxon>Fungi</taxon>
        <taxon>Dikarya</taxon>
        <taxon>Ascomycota</taxon>
        <taxon>Pezizomycotina</taxon>
        <taxon>Dothideomycetes</taxon>
        <taxon>Dothideomycetidae</taxon>
        <taxon>Mycosphaerellales</taxon>
        <taxon>Mycosphaerellaceae</taxon>
        <taxon>Pseudocercospora</taxon>
    </lineage>
</organism>
<dbReference type="KEGG" id="pfj:MYCFIDRAFT_87012"/>
<dbReference type="AlphaFoldDB" id="N1QCS8"/>
<dbReference type="EMBL" id="KB446555">
    <property type="protein sequence ID" value="EME89647.1"/>
    <property type="molecule type" value="Genomic_DNA"/>
</dbReference>
<accession>N1QCS8</accession>
<dbReference type="VEuPathDB" id="FungiDB:MYCFIDRAFT_87012"/>
<protein>
    <submittedName>
        <fullName evidence="1">Uncharacterized protein</fullName>
    </submittedName>
</protein>
<dbReference type="RefSeq" id="XP_007920685.1">
    <property type="nucleotide sequence ID" value="XM_007922494.1"/>
</dbReference>
<name>N1QCS8_PSEFD</name>
<evidence type="ECO:0000313" key="1">
    <source>
        <dbReference type="EMBL" id="EME89647.1"/>
    </source>
</evidence>
<dbReference type="OrthoDB" id="10334875at2759"/>